<dbReference type="EMBL" id="MHOV01000022">
    <property type="protein sequence ID" value="OGZ69963.1"/>
    <property type="molecule type" value="Genomic_DNA"/>
</dbReference>
<sequence length="85" mass="9822">MKRKQLTLDQHLAFDQKRNSSVKFLGYWAFFMLLGLILGVGGAIIAAIQWSLWPLIPSVICIAIGEVFFVVFIRFRYHPKKLILQ</sequence>
<feature type="transmembrane region" description="Helical" evidence="1">
    <location>
        <begin position="25"/>
        <end position="49"/>
    </location>
</feature>
<evidence type="ECO:0000256" key="1">
    <source>
        <dbReference type="SAM" id="Phobius"/>
    </source>
</evidence>
<protein>
    <submittedName>
        <fullName evidence="2">Uncharacterized protein</fullName>
    </submittedName>
</protein>
<keyword evidence="1" id="KW-0472">Membrane</keyword>
<keyword evidence="1" id="KW-0812">Transmembrane</keyword>
<name>A0A1G2I5B1_9BACT</name>
<comment type="caution">
    <text evidence="2">The sequence shown here is derived from an EMBL/GenBank/DDBJ whole genome shotgun (WGS) entry which is preliminary data.</text>
</comment>
<reference evidence="2 3" key="1">
    <citation type="journal article" date="2016" name="Nat. Commun.">
        <title>Thousands of microbial genomes shed light on interconnected biogeochemical processes in an aquifer system.</title>
        <authorList>
            <person name="Anantharaman K."/>
            <person name="Brown C.T."/>
            <person name="Hug L.A."/>
            <person name="Sharon I."/>
            <person name="Castelle C.J."/>
            <person name="Probst A.J."/>
            <person name="Thomas B.C."/>
            <person name="Singh A."/>
            <person name="Wilkins M.J."/>
            <person name="Karaoz U."/>
            <person name="Brodie E.L."/>
            <person name="Williams K.H."/>
            <person name="Hubbard S.S."/>
            <person name="Banfield J.F."/>
        </authorList>
    </citation>
    <scope>NUCLEOTIDE SEQUENCE [LARGE SCALE GENOMIC DNA]</scope>
</reference>
<keyword evidence="1" id="KW-1133">Transmembrane helix</keyword>
<evidence type="ECO:0000313" key="2">
    <source>
        <dbReference type="EMBL" id="OGZ69963.1"/>
    </source>
</evidence>
<gene>
    <name evidence="2" type="ORF">A3F47_02350</name>
</gene>
<dbReference type="Proteomes" id="UP000179214">
    <property type="component" value="Unassembled WGS sequence"/>
</dbReference>
<organism evidence="2 3">
    <name type="scientific">Candidatus Staskawiczbacteria bacterium RIFCSPHIGHO2_12_FULL_38_11</name>
    <dbReference type="NCBI Taxonomy" id="1802209"/>
    <lineage>
        <taxon>Bacteria</taxon>
        <taxon>Candidatus Staskawicziibacteriota</taxon>
    </lineage>
</organism>
<accession>A0A1G2I5B1</accession>
<proteinExistence type="predicted"/>
<feature type="transmembrane region" description="Helical" evidence="1">
    <location>
        <begin position="55"/>
        <end position="75"/>
    </location>
</feature>
<dbReference type="AlphaFoldDB" id="A0A1G2I5B1"/>
<evidence type="ECO:0000313" key="3">
    <source>
        <dbReference type="Proteomes" id="UP000179214"/>
    </source>
</evidence>